<dbReference type="InterPro" id="IPR026444">
    <property type="entry name" value="Secre_tail"/>
</dbReference>
<evidence type="ECO:0000313" key="3">
    <source>
        <dbReference type="Proteomes" id="UP000032900"/>
    </source>
</evidence>
<evidence type="ECO:0000313" key="2">
    <source>
        <dbReference type="EMBL" id="GAO28770.1"/>
    </source>
</evidence>
<reference evidence="2 3" key="1">
    <citation type="journal article" date="2015" name="Microbes Environ.">
        <title>Distribution and evolution of nitrogen fixation genes in the phylum bacteroidetes.</title>
        <authorList>
            <person name="Inoue J."/>
            <person name="Oshima K."/>
            <person name="Suda W."/>
            <person name="Sakamoto M."/>
            <person name="Iino T."/>
            <person name="Noda S."/>
            <person name="Hongoh Y."/>
            <person name="Hattori M."/>
            <person name="Ohkuma M."/>
        </authorList>
    </citation>
    <scope>NUCLEOTIDE SEQUENCE [LARGE SCALE GENOMIC DNA]</scope>
    <source>
        <strain evidence="2">JCM 15548</strain>
    </source>
</reference>
<evidence type="ECO:0000259" key="1">
    <source>
        <dbReference type="Pfam" id="PF18962"/>
    </source>
</evidence>
<sequence length="493" mass="58178">MKQVYQIVFVGFLLFLSKAAIALTVGHSSFSSSSSLSFEDNHEETLALFMASVLEKSGSSLLLTDSLVVYNNYANGDSSKWHKARYEYDHENLMASVFYYKRNNDQTDWESYQKEVFQFNAAIHQTNFTLFIISEIDPEWTKQLQREYHYNENHQLLGVAEFHWNNTASDWEGQWKYEIAYNSSQLQQQQINYIWNGTAKVWSPVLKHEFEYTNNELIRKVSYTYNTQNFIWEGHQKSEYVHENNVLMVQTDYTWDQQESPATWLASNKKEFFYNDQGALFSWKWYKWNRNYLKWDEWWKIEQTEDESTNTFTWVDAQWSDQNKEWINSWRVEKVSDASDKVSEEVAYAWNNTSGSWSGIYRLDFIYGEEEQLQSRQDYYWDASSNHWNLNQKQFYYLSATASGPATHIKQENGGGDDGFRAYPNPAQSLVFIESSSVIHSLQLYAPDGRLLEYHIPNDRKTEISVRHLPAGLYIIKTGTANETRFSKIIVKK</sequence>
<dbReference type="Proteomes" id="UP000032900">
    <property type="component" value="Unassembled WGS sequence"/>
</dbReference>
<dbReference type="Pfam" id="PF18962">
    <property type="entry name" value="Por_Secre_tail"/>
    <property type="match status" value="1"/>
</dbReference>
<dbReference type="RefSeq" id="WP_062122490.1">
    <property type="nucleotide sequence ID" value="NZ_BAZW01000004.1"/>
</dbReference>
<keyword evidence="3" id="KW-1185">Reference proteome</keyword>
<dbReference type="Gene3D" id="2.40.128.720">
    <property type="match status" value="3"/>
</dbReference>
<dbReference type="NCBIfam" id="TIGR04183">
    <property type="entry name" value="Por_Secre_tail"/>
    <property type="match status" value="1"/>
</dbReference>
<gene>
    <name evidence="2" type="ORF">JCM15548_1896</name>
</gene>
<accession>A0A0E9LV69</accession>
<feature type="domain" description="Secretion system C-terminal sorting" evidence="1">
    <location>
        <begin position="423"/>
        <end position="491"/>
    </location>
</feature>
<proteinExistence type="predicted"/>
<dbReference type="EMBL" id="BAZW01000004">
    <property type="protein sequence ID" value="GAO28770.1"/>
    <property type="molecule type" value="Genomic_DNA"/>
</dbReference>
<comment type="caution">
    <text evidence="2">The sequence shown here is derived from an EMBL/GenBank/DDBJ whole genome shotgun (WGS) entry which is preliminary data.</text>
</comment>
<organism evidence="2 3">
    <name type="scientific">Geofilum rubicundum JCM 15548</name>
    <dbReference type="NCBI Taxonomy" id="1236989"/>
    <lineage>
        <taxon>Bacteria</taxon>
        <taxon>Pseudomonadati</taxon>
        <taxon>Bacteroidota</taxon>
        <taxon>Bacteroidia</taxon>
        <taxon>Marinilabiliales</taxon>
        <taxon>Marinilabiliaceae</taxon>
        <taxon>Geofilum</taxon>
    </lineage>
</organism>
<dbReference type="OrthoDB" id="1119314at2"/>
<dbReference type="STRING" id="1236989.JCM15548_1896"/>
<protein>
    <recommendedName>
        <fullName evidence="1">Secretion system C-terminal sorting domain-containing protein</fullName>
    </recommendedName>
</protein>
<name>A0A0E9LV69_9BACT</name>
<dbReference type="AlphaFoldDB" id="A0A0E9LV69"/>